<name>A0A4P9XZC5_9FUNG</name>
<dbReference type="SUPFAM" id="SSF56235">
    <property type="entry name" value="N-terminal nucleophile aminohydrolases (Ntn hydrolases)"/>
    <property type="match status" value="1"/>
</dbReference>
<dbReference type="InterPro" id="IPR029055">
    <property type="entry name" value="Ntn_hydrolases_N"/>
</dbReference>
<feature type="non-terminal residue" evidence="6">
    <location>
        <position position="1"/>
    </location>
</feature>
<evidence type="ECO:0000313" key="6">
    <source>
        <dbReference type="EMBL" id="RKP11785.1"/>
    </source>
</evidence>
<dbReference type="GO" id="GO:0005737">
    <property type="term" value="C:cytoplasm"/>
    <property type="evidence" value="ECO:0007669"/>
    <property type="project" value="TreeGrafter"/>
</dbReference>
<keyword evidence="2" id="KW-0963">Cytoplasm</keyword>
<protein>
    <submittedName>
        <fullName evidence="6">Nucleophile aminohydrolase</fullName>
    </submittedName>
</protein>
<evidence type="ECO:0000256" key="3">
    <source>
        <dbReference type="ARBA" id="ARBA00022942"/>
    </source>
</evidence>
<dbReference type="PANTHER" id="PTHR32194">
    <property type="entry name" value="METALLOPROTEASE TLDD"/>
    <property type="match status" value="1"/>
</dbReference>
<dbReference type="GO" id="GO:0019774">
    <property type="term" value="C:proteasome core complex, beta-subunit complex"/>
    <property type="evidence" value="ECO:0007669"/>
    <property type="project" value="UniProtKB-ARBA"/>
</dbReference>
<evidence type="ECO:0000313" key="7">
    <source>
        <dbReference type="Proteomes" id="UP000267251"/>
    </source>
</evidence>
<keyword evidence="7" id="KW-1185">Reference proteome</keyword>
<dbReference type="EMBL" id="KZ988656">
    <property type="protein sequence ID" value="RKP11785.1"/>
    <property type="molecule type" value="Genomic_DNA"/>
</dbReference>
<proteinExistence type="predicted"/>
<dbReference type="PROSITE" id="PS00854">
    <property type="entry name" value="PROTEASOME_BETA_1"/>
    <property type="match status" value="1"/>
</dbReference>
<gene>
    <name evidence="6" type="ORF">BJ684DRAFT_12447</name>
</gene>
<keyword evidence="6" id="KW-0378">Hydrolase</keyword>
<dbReference type="InterPro" id="IPR001353">
    <property type="entry name" value="Proteasome_sua/b"/>
</dbReference>
<dbReference type="Pfam" id="PF00227">
    <property type="entry name" value="Proteasome"/>
    <property type="match status" value="1"/>
</dbReference>
<dbReference type="GO" id="GO:0016787">
    <property type="term" value="F:hydrolase activity"/>
    <property type="evidence" value="ECO:0007669"/>
    <property type="project" value="UniProtKB-KW"/>
</dbReference>
<comment type="subcellular location">
    <subcellularLocation>
        <location evidence="1">Nucleus</location>
    </subcellularLocation>
</comment>
<evidence type="ECO:0000256" key="5">
    <source>
        <dbReference type="ARBA" id="ARBA00026071"/>
    </source>
</evidence>
<dbReference type="Gene3D" id="3.60.20.10">
    <property type="entry name" value="Glutamine Phosphoribosylpyrophosphate, subunit 1, domain 1"/>
    <property type="match status" value="1"/>
</dbReference>
<evidence type="ECO:0000256" key="2">
    <source>
        <dbReference type="ARBA" id="ARBA00022490"/>
    </source>
</evidence>
<accession>A0A4P9XZC5</accession>
<dbReference type="InterPro" id="IPR016050">
    <property type="entry name" value="Proteasome_bsu_CS"/>
</dbReference>
<dbReference type="PROSITE" id="PS51476">
    <property type="entry name" value="PROTEASOME_BETA_2"/>
    <property type="match status" value="1"/>
</dbReference>
<organism evidence="6 7">
    <name type="scientific">Piptocephalis cylindrospora</name>
    <dbReference type="NCBI Taxonomy" id="1907219"/>
    <lineage>
        <taxon>Eukaryota</taxon>
        <taxon>Fungi</taxon>
        <taxon>Fungi incertae sedis</taxon>
        <taxon>Zoopagomycota</taxon>
        <taxon>Zoopagomycotina</taxon>
        <taxon>Zoopagomycetes</taxon>
        <taxon>Zoopagales</taxon>
        <taxon>Piptocephalidaceae</taxon>
        <taxon>Piptocephalis</taxon>
    </lineage>
</organism>
<keyword evidence="3" id="KW-0647">Proteasome</keyword>
<dbReference type="GO" id="GO:0005634">
    <property type="term" value="C:nucleus"/>
    <property type="evidence" value="ECO:0007669"/>
    <property type="project" value="UniProtKB-SubCell"/>
</dbReference>
<evidence type="ECO:0000256" key="1">
    <source>
        <dbReference type="ARBA" id="ARBA00004123"/>
    </source>
</evidence>
<dbReference type="GO" id="GO:0051603">
    <property type="term" value="P:proteolysis involved in protein catabolic process"/>
    <property type="evidence" value="ECO:0007669"/>
    <property type="project" value="InterPro"/>
</dbReference>
<evidence type="ECO:0000256" key="4">
    <source>
        <dbReference type="ARBA" id="ARBA00023242"/>
    </source>
</evidence>
<dbReference type="InterPro" id="IPR023333">
    <property type="entry name" value="Proteasome_suB-type"/>
</dbReference>
<dbReference type="Proteomes" id="UP000267251">
    <property type="component" value="Unassembled WGS sequence"/>
</dbReference>
<dbReference type="FunFam" id="3.60.20.10:FF:000027">
    <property type="entry name" value="Proteasome subunit beta type-6"/>
    <property type="match status" value="1"/>
</dbReference>
<reference evidence="7" key="1">
    <citation type="journal article" date="2018" name="Nat. Microbiol.">
        <title>Leveraging single-cell genomics to expand the fungal tree of life.</title>
        <authorList>
            <person name="Ahrendt S.R."/>
            <person name="Quandt C.A."/>
            <person name="Ciobanu D."/>
            <person name="Clum A."/>
            <person name="Salamov A."/>
            <person name="Andreopoulos B."/>
            <person name="Cheng J.F."/>
            <person name="Woyke T."/>
            <person name="Pelin A."/>
            <person name="Henrissat B."/>
            <person name="Reynolds N.K."/>
            <person name="Benny G.L."/>
            <person name="Smith M.E."/>
            <person name="James T.Y."/>
            <person name="Grigoriev I.V."/>
        </authorList>
    </citation>
    <scope>NUCLEOTIDE SEQUENCE [LARGE SCALE GENOMIC DNA]</scope>
</reference>
<sequence length="166" mass="18394">TMPQIEHGFSPYADNGGSVLAIAGEDFCVVAADTRQSDGYSINSRYSPKAYKLSDKVILGTSGFHADGSQLTKRVKQQMDWYKYKHNKAISCPATAQMLSNMLYMRRFFPYYTFNIVGGLDPEGRGAVYSFDPVGSFEREEYRSGGSAADLLQPFLDSQVRGKRGA</sequence>
<keyword evidence="4" id="KW-0539">Nucleus</keyword>
<dbReference type="AlphaFoldDB" id="A0A4P9XZC5"/>
<dbReference type="OrthoDB" id="268479at2759"/>
<dbReference type="PANTHER" id="PTHR32194:SF2">
    <property type="entry name" value="PROTEASOME SUBUNIT BETA TYPE-1"/>
    <property type="match status" value="1"/>
</dbReference>
<comment type="subunit">
    <text evidence="5">The 26S proteasome consists of a 20S proteasome core and two 19S regulatory subunits. The 20S proteasome core is composed of 28 subunits that are arranged in four stacked rings, resulting in a barrel-shaped structure. The two end rings are each formed by seven alpha subunits, and the two central rings are each formed by seven beta subunits. The catalytic chamber with the active sites is on the inside of the barrel.</text>
</comment>